<organism evidence="1 3">
    <name type="scientific">Tepidimonas ignava</name>
    <dbReference type="NCBI Taxonomy" id="114249"/>
    <lineage>
        <taxon>Bacteria</taxon>
        <taxon>Pseudomonadati</taxon>
        <taxon>Pseudomonadota</taxon>
        <taxon>Betaproteobacteria</taxon>
        <taxon>Burkholderiales</taxon>
        <taxon>Tepidimonas</taxon>
    </lineage>
</organism>
<sequence>MSLMMTMILMEQYGPRLSMDQLAKVLGLATATLHARIGRGELDIPTYVDGKLRWADTRDVAEYLDRKRDEARRDMGVVSILPALKGGACESKLG</sequence>
<keyword evidence="4" id="KW-1185">Reference proteome</keyword>
<name>A0A4R3L3R6_9BURK</name>
<dbReference type="EMBL" id="SMAH01000027">
    <property type="protein sequence ID" value="TCS93555.1"/>
    <property type="molecule type" value="Genomic_DNA"/>
</dbReference>
<reference evidence="2 4" key="2">
    <citation type="submission" date="2019-07" db="EMBL/GenBank/DDBJ databases">
        <title>Tepidimonas ignava SPS-1037 draft genome.</title>
        <authorList>
            <person name="Da Costa M.S."/>
            <person name="Froufe H.J.C."/>
            <person name="Egas C."/>
            <person name="Albuquerque L."/>
        </authorList>
    </citation>
    <scope>NUCLEOTIDE SEQUENCE [LARGE SCALE GENOMIC DNA]</scope>
    <source>
        <strain evidence="2 4">SPS-1037</strain>
    </source>
</reference>
<comment type="caution">
    <text evidence="1">The sequence shown here is derived from an EMBL/GenBank/DDBJ whole genome shotgun (WGS) entry which is preliminary data.</text>
</comment>
<dbReference type="OrthoDB" id="8721890at2"/>
<evidence type="ECO:0000313" key="3">
    <source>
        <dbReference type="Proteomes" id="UP000295536"/>
    </source>
</evidence>
<reference evidence="1 3" key="1">
    <citation type="submission" date="2019-03" db="EMBL/GenBank/DDBJ databases">
        <title>Genomic Encyclopedia of Type Strains, Phase IV (KMG-IV): sequencing the most valuable type-strain genomes for metagenomic binning, comparative biology and taxonomic classification.</title>
        <authorList>
            <person name="Goeker M."/>
        </authorList>
    </citation>
    <scope>NUCLEOTIDE SEQUENCE [LARGE SCALE GENOMIC DNA]</scope>
    <source>
        <strain evidence="1 3">DSM 12034</strain>
    </source>
</reference>
<dbReference type="AlphaFoldDB" id="A0A4R3L3R6"/>
<dbReference type="EMBL" id="VJNC01000031">
    <property type="protein sequence ID" value="TSE18220.1"/>
    <property type="molecule type" value="Genomic_DNA"/>
</dbReference>
<protein>
    <submittedName>
        <fullName evidence="1">Uncharacterized protein</fullName>
    </submittedName>
</protein>
<dbReference type="Proteomes" id="UP000315577">
    <property type="component" value="Unassembled WGS sequence"/>
</dbReference>
<dbReference type="RefSeq" id="WP_132963714.1">
    <property type="nucleotide sequence ID" value="NZ_SMAH01000027.1"/>
</dbReference>
<gene>
    <name evidence="1" type="ORF">EDC36_1276</name>
    <name evidence="2" type="ORF">Tigna_02609</name>
</gene>
<evidence type="ECO:0000313" key="4">
    <source>
        <dbReference type="Proteomes" id="UP000315577"/>
    </source>
</evidence>
<proteinExistence type="predicted"/>
<dbReference type="Proteomes" id="UP000295536">
    <property type="component" value="Unassembled WGS sequence"/>
</dbReference>
<evidence type="ECO:0000313" key="2">
    <source>
        <dbReference type="EMBL" id="TSE18220.1"/>
    </source>
</evidence>
<accession>A0A4R3L3R6</accession>
<evidence type="ECO:0000313" key="1">
    <source>
        <dbReference type="EMBL" id="TCS93555.1"/>
    </source>
</evidence>